<dbReference type="AlphaFoldDB" id="A0A840S9L7"/>
<gene>
    <name evidence="1" type="ORF">HNQ51_003013</name>
</gene>
<reference evidence="1 2" key="1">
    <citation type="submission" date="2020-08" db="EMBL/GenBank/DDBJ databases">
        <title>Genomic Encyclopedia of Type Strains, Phase IV (KMG-IV): sequencing the most valuable type-strain genomes for metagenomic binning, comparative biology and taxonomic classification.</title>
        <authorList>
            <person name="Goeker M."/>
        </authorList>
    </citation>
    <scope>NUCLEOTIDE SEQUENCE [LARGE SCALE GENOMIC DNA]</scope>
    <source>
        <strain evidence="1 2">DSM 23958</strain>
    </source>
</reference>
<proteinExistence type="predicted"/>
<dbReference type="OrthoDB" id="8899166at2"/>
<keyword evidence="2" id="KW-1185">Reference proteome</keyword>
<protein>
    <recommendedName>
        <fullName evidence="3">STAS/SEC14 domain-containing protein</fullName>
    </recommendedName>
</protein>
<name>A0A840S9L7_9BURK</name>
<organism evidence="1 2">
    <name type="scientific">Inhella inkyongensis</name>
    <dbReference type="NCBI Taxonomy" id="392593"/>
    <lineage>
        <taxon>Bacteria</taxon>
        <taxon>Pseudomonadati</taxon>
        <taxon>Pseudomonadota</taxon>
        <taxon>Betaproteobacteria</taxon>
        <taxon>Burkholderiales</taxon>
        <taxon>Sphaerotilaceae</taxon>
        <taxon>Inhella</taxon>
    </lineage>
</organism>
<dbReference type="RefSeq" id="WP_138855204.1">
    <property type="nucleotide sequence ID" value="NZ_CP040709.1"/>
</dbReference>
<evidence type="ECO:0000313" key="2">
    <source>
        <dbReference type="Proteomes" id="UP000554837"/>
    </source>
</evidence>
<evidence type="ECO:0008006" key="3">
    <source>
        <dbReference type="Google" id="ProtNLM"/>
    </source>
</evidence>
<dbReference type="Proteomes" id="UP000554837">
    <property type="component" value="Unassembled WGS sequence"/>
</dbReference>
<dbReference type="EMBL" id="JACHHO010000005">
    <property type="protein sequence ID" value="MBB5205686.1"/>
    <property type="molecule type" value="Genomic_DNA"/>
</dbReference>
<accession>A0A840S9L7</accession>
<evidence type="ECO:0000313" key="1">
    <source>
        <dbReference type="EMBL" id="MBB5205686.1"/>
    </source>
</evidence>
<sequence>MKPHPANTDAFAHSSFPAHGRVELRAEWPWMYSRAEGPFNLELVQALGALTQQQFIAMRARGPWVLMARFFGSALVTAEALGAFTQMLQQVEAAGLAPLAVAHVVPPEVEAAELMEAPFVRCFAQAGTPFQQFADEGAARAWLQAKLDSV</sequence>
<comment type="caution">
    <text evidence="1">The sequence shown here is derived from an EMBL/GenBank/DDBJ whole genome shotgun (WGS) entry which is preliminary data.</text>
</comment>